<reference evidence="1 2" key="1">
    <citation type="submission" date="2019-12" db="EMBL/GenBank/DDBJ databases">
        <title>Genomic-based taxomic classification of the family Erythrobacteraceae.</title>
        <authorList>
            <person name="Xu L."/>
        </authorList>
    </citation>
    <scope>NUCLEOTIDE SEQUENCE [LARGE SCALE GENOMIC DNA]</scope>
    <source>
        <strain evidence="1 2">KCTC 42453</strain>
    </source>
</reference>
<dbReference type="InterPro" id="IPR011050">
    <property type="entry name" value="Pectin_lyase_fold/virulence"/>
</dbReference>
<dbReference type="AlphaFoldDB" id="A0A845B234"/>
<dbReference type="SUPFAM" id="SSF51126">
    <property type="entry name" value="Pectin lyase-like"/>
    <property type="match status" value="1"/>
</dbReference>
<comment type="caution">
    <text evidence="1">The sequence shown here is derived from an EMBL/GenBank/DDBJ whole genome shotgun (WGS) entry which is preliminary data.</text>
</comment>
<gene>
    <name evidence="1" type="ORF">GRI65_04375</name>
</gene>
<dbReference type="OrthoDB" id="501735at2"/>
<keyword evidence="2" id="KW-1185">Reference proteome</keyword>
<dbReference type="RefSeq" id="WP_160755274.1">
    <property type="nucleotide sequence ID" value="NZ_WTYL01000001.1"/>
</dbReference>
<dbReference type="EMBL" id="WTYL01000001">
    <property type="protein sequence ID" value="MXP43692.1"/>
    <property type="molecule type" value="Genomic_DNA"/>
</dbReference>
<organism evidence="1 2">
    <name type="scientific">Allopontixanthobacter sediminis</name>
    <dbReference type="NCBI Taxonomy" id="1689985"/>
    <lineage>
        <taxon>Bacteria</taxon>
        <taxon>Pseudomonadati</taxon>
        <taxon>Pseudomonadota</taxon>
        <taxon>Alphaproteobacteria</taxon>
        <taxon>Sphingomonadales</taxon>
        <taxon>Erythrobacteraceae</taxon>
        <taxon>Allopontixanthobacter</taxon>
    </lineage>
</organism>
<protein>
    <submittedName>
        <fullName evidence="1">Uncharacterized protein</fullName>
    </submittedName>
</protein>
<proteinExistence type="predicted"/>
<name>A0A845B234_9SPHN</name>
<dbReference type="Proteomes" id="UP000431922">
    <property type="component" value="Unassembled WGS sequence"/>
</dbReference>
<accession>A0A845B234</accession>
<dbReference type="Gene3D" id="2.160.20.10">
    <property type="entry name" value="Single-stranded right-handed beta-helix, Pectin lyase-like"/>
    <property type="match status" value="1"/>
</dbReference>
<sequence length="429" mass="42990">MLGEIGTIETEFFSYPDGSGGVIYAERTADGAGDAGGNSLVIGAQATKAYVDAIGTFFQAGGGAVARNLQAKLRDSVHVLDFHATGTVGVSAAVDTAALNAALDTGKSVEVPDGNLSYIPSGKALAFGQYIIARSPLLSTINKVENGDMFTAAAGCGMINVGLQGNGTGSGGATGRGLVIPAGTSNINLINCNFLDMLGYCLEITAAGGGSQLRIIGGLFNRTDSNEPAMKLGAGDVAASPRSLIGVDSTGVLVDLTGTDNTLVTGCYTRNIIFGTAKKAVISGTRISTIGETLSITGTDNAIVGCPVAGDVEFGAGASNCHFKASPIASGSSFADDSGNSTNSTDYVFRGSVTYDPPSIPHGGADSTTVACPGAKLGMFASASFSISLAGVILDAYVSAADTVTVRFQNESGGTINLVSGTLKVRAIA</sequence>
<evidence type="ECO:0000313" key="2">
    <source>
        <dbReference type="Proteomes" id="UP000431922"/>
    </source>
</evidence>
<dbReference type="InterPro" id="IPR012334">
    <property type="entry name" value="Pectin_lyas_fold"/>
</dbReference>
<evidence type="ECO:0000313" key="1">
    <source>
        <dbReference type="EMBL" id="MXP43692.1"/>
    </source>
</evidence>